<dbReference type="Pfam" id="PF04851">
    <property type="entry name" value="ResIII"/>
    <property type="match status" value="1"/>
</dbReference>
<dbReference type="PROSITE" id="PS51192">
    <property type="entry name" value="HELICASE_ATP_BIND_1"/>
    <property type="match status" value="1"/>
</dbReference>
<dbReference type="Gene3D" id="3.40.50.300">
    <property type="entry name" value="P-loop containing nucleotide triphosphate hydrolases"/>
    <property type="match status" value="2"/>
</dbReference>
<keyword evidence="3" id="KW-1185">Reference proteome</keyword>
<evidence type="ECO:0000313" key="3">
    <source>
        <dbReference type="Proteomes" id="UP001056383"/>
    </source>
</evidence>
<dbReference type="Gene3D" id="6.10.140.530">
    <property type="match status" value="2"/>
</dbReference>
<dbReference type="InterPro" id="IPR006935">
    <property type="entry name" value="Helicase/UvrB_N"/>
</dbReference>
<dbReference type="CDD" id="cd18785">
    <property type="entry name" value="SF2_C"/>
    <property type="match status" value="1"/>
</dbReference>
<reference evidence="2" key="1">
    <citation type="submission" date="2022-04" db="EMBL/GenBank/DDBJ databases">
        <title>Systematic whole-genome sequencing reveals an unexpected diversity among actinomycetoma pathogens and provides insights into their antibacterial susceptibilities.</title>
        <authorList>
            <person name="Watson A.K."/>
            <person name="Kepplinger B."/>
            <person name="Bakhiet S.M."/>
            <person name="Mhmoud N.A."/>
            <person name="Chapman J."/>
            <person name="Allenby N."/>
            <person name="Mickiewicz K."/>
            <person name="Goodfellow M."/>
            <person name="Fahal A.H."/>
            <person name="Errington J."/>
        </authorList>
    </citation>
    <scope>NUCLEOTIDE SEQUENCE</scope>
    <source>
        <strain evidence="2">SD 504</strain>
    </source>
</reference>
<evidence type="ECO:0000259" key="1">
    <source>
        <dbReference type="PROSITE" id="PS51192"/>
    </source>
</evidence>
<dbReference type="RefSeq" id="WP_010471353.1">
    <property type="nucleotide sequence ID" value="NZ_CP095474.1"/>
</dbReference>
<dbReference type="Pfam" id="PF00271">
    <property type="entry name" value="Helicase_C"/>
    <property type="match status" value="1"/>
</dbReference>
<dbReference type="PANTHER" id="PTHR47396">
    <property type="entry name" value="TYPE I RESTRICTION ENZYME ECOKI R PROTEIN"/>
    <property type="match status" value="1"/>
</dbReference>
<dbReference type="Pfam" id="PF03457">
    <property type="entry name" value="HA"/>
    <property type="match status" value="3"/>
</dbReference>
<dbReference type="InterPro" id="IPR005114">
    <property type="entry name" value="Helicase_assoc"/>
</dbReference>
<name>A0ABY4TI15_9ACTN</name>
<accession>A0ABY4TI15</accession>
<dbReference type="InterPro" id="IPR050742">
    <property type="entry name" value="Helicase_Restrict-Modif_Enz"/>
</dbReference>
<proteinExistence type="predicted"/>
<gene>
    <name evidence="2" type="ORF">MW084_24250</name>
</gene>
<dbReference type="InterPro" id="IPR001650">
    <property type="entry name" value="Helicase_C-like"/>
</dbReference>
<dbReference type="PANTHER" id="PTHR47396:SF1">
    <property type="entry name" value="ATP-DEPENDENT HELICASE IRC3-RELATED"/>
    <property type="match status" value="1"/>
</dbReference>
<protein>
    <submittedName>
        <fullName evidence="2">Helicase associated domain protein</fullName>
    </submittedName>
</protein>
<sequence length="781" mass="87460">MIRNVTIRCREGIVATLTSNGLRTPLRGHQTLAVDACMHEFTAGAPRVSVIMATGTGKTLVALNAAQEAAPRGNALIVMPTLDLLEQTAAVWQSEGRQGIYLGYCGRDQTHVRSLRGVLTMIHDPGELARRAARSNGPVNVFCTYHSLNHLARAHRDHLLPRWGIVISDEAHRTAGNRHKAWGVIHDNDALPAHHRLYMTATPRIFDENAGSQASTGCEVASMDDYGLYGPVVYRISLAEAIDQGLLADYRIVAVEISDAELHRVLRYASINSAGAEGVRVAAAQIALLRAQESYDLRRTLTFHRLIASADIFAETLHETAALMPPETRAALVVGTVNARQAPAARRHALETFTSVEMNSPGNETAPHRAVLTNCRCLGEGIDVPGIDSILFADSKQSSLDITQAVGRALRQSPGDDKISTIVVPVFMEPGQELEEGVKGTPYRLLYQVLIALSTYDEHVIHRVEWATSDDHQENLGVAAGPERADEIIPLLDLQATKAPNRVWQIGFESAQRFFDTYGHLDVPSRYLGPDRFYLGWWLGRQRSLRINRMLLPERIDQLDTLGMIWPHPPHSIERKLQIARDYKAHHDHLAPHTDETFGGIRLGRWIADRRREANKRTLPYGYQRALNEIYPWWSTSWPKHWHHTYAQALTAARAGNLPFPDLRPDTDDTPLTRWLDQQIDALPTLDPGQHELLGALPLRHPLALLLRRPRGHAARAFTRGLLAARAFWRSHQHLDVPYGYLCPDTGLHLAPWIAAKRRNPLRLTPEQRHALEALDFRWIR</sequence>
<feature type="domain" description="Helicase ATP-binding" evidence="1">
    <location>
        <begin position="39"/>
        <end position="210"/>
    </location>
</feature>
<dbReference type="EMBL" id="CP095474">
    <property type="protein sequence ID" value="URN18552.1"/>
    <property type="molecule type" value="Genomic_DNA"/>
</dbReference>
<dbReference type="InterPro" id="IPR014001">
    <property type="entry name" value="Helicase_ATP-bd"/>
</dbReference>
<evidence type="ECO:0000313" key="2">
    <source>
        <dbReference type="EMBL" id="URN18552.1"/>
    </source>
</evidence>
<dbReference type="SUPFAM" id="SSF52540">
    <property type="entry name" value="P-loop containing nucleoside triphosphate hydrolases"/>
    <property type="match status" value="1"/>
</dbReference>
<dbReference type="InterPro" id="IPR027417">
    <property type="entry name" value="P-loop_NTPase"/>
</dbReference>
<organism evidence="2 3">
    <name type="scientific">Streptomyces sudanensis</name>
    <dbReference type="NCBI Taxonomy" id="436397"/>
    <lineage>
        <taxon>Bacteria</taxon>
        <taxon>Bacillati</taxon>
        <taxon>Actinomycetota</taxon>
        <taxon>Actinomycetes</taxon>
        <taxon>Kitasatosporales</taxon>
        <taxon>Streptomycetaceae</taxon>
        <taxon>Streptomyces</taxon>
    </lineage>
</organism>
<dbReference type="SMART" id="SM00487">
    <property type="entry name" value="DEXDc"/>
    <property type="match status" value="1"/>
</dbReference>
<dbReference type="Proteomes" id="UP001056383">
    <property type="component" value="Chromosome"/>
</dbReference>